<proteinExistence type="predicted"/>
<sequence length="80" mass="9339">MGFSWAVHQDRSLGTCCHFSLVLFTDLHRRKIGYHCMNRCPSLVCHWLPIIFTMKSQFLNSHRHKMSALPISLCFFSLTP</sequence>
<organism evidence="1 2">
    <name type="scientific">Rattus norvegicus</name>
    <name type="common">Rat</name>
    <dbReference type="NCBI Taxonomy" id="10116"/>
    <lineage>
        <taxon>Eukaryota</taxon>
        <taxon>Metazoa</taxon>
        <taxon>Chordata</taxon>
        <taxon>Craniata</taxon>
        <taxon>Vertebrata</taxon>
        <taxon>Euteleostomi</taxon>
        <taxon>Mammalia</taxon>
        <taxon>Eutheria</taxon>
        <taxon>Euarchontoglires</taxon>
        <taxon>Glires</taxon>
        <taxon>Rodentia</taxon>
        <taxon>Myomorpha</taxon>
        <taxon>Muroidea</taxon>
        <taxon>Muridae</taxon>
        <taxon>Murinae</taxon>
        <taxon>Rattus</taxon>
    </lineage>
</organism>
<protein>
    <submittedName>
        <fullName evidence="1">RCG24756</fullName>
    </submittedName>
</protein>
<name>A6JC22_RAT</name>
<accession>A6JC22</accession>
<dbReference type="Proteomes" id="UP000234681">
    <property type="component" value="Chromosome 1"/>
</dbReference>
<gene>
    <name evidence="1" type="ORF">rCG_24756</name>
</gene>
<dbReference type="EMBL" id="CH473980">
    <property type="protein sequence ID" value="EDM08549.1"/>
    <property type="molecule type" value="Genomic_DNA"/>
</dbReference>
<evidence type="ECO:0000313" key="2">
    <source>
        <dbReference type="Proteomes" id="UP000234681"/>
    </source>
</evidence>
<reference evidence="2" key="1">
    <citation type="submission" date="2005-09" db="EMBL/GenBank/DDBJ databases">
        <authorList>
            <person name="Mural R.J."/>
            <person name="Li P.W."/>
            <person name="Adams M.D."/>
            <person name="Amanatides P.G."/>
            <person name="Baden-Tillson H."/>
            <person name="Barnstead M."/>
            <person name="Chin S.H."/>
            <person name="Dew I."/>
            <person name="Evans C.A."/>
            <person name="Ferriera S."/>
            <person name="Flanigan M."/>
            <person name="Fosler C."/>
            <person name="Glodek A."/>
            <person name="Gu Z."/>
            <person name="Holt R.A."/>
            <person name="Jennings D."/>
            <person name="Kraft C.L."/>
            <person name="Lu F."/>
            <person name="Nguyen T."/>
            <person name="Nusskern D.R."/>
            <person name="Pfannkoch C.M."/>
            <person name="Sitter C."/>
            <person name="Sutton G.G."/>
            <person name="Venter J.C."/>
            <person name="Wang Z."/>
            <person name="Woodage T."/>
            <person name="Zheng X.H."/>
            <person name="Zhong F."/>
        </authorList>
    </citation>
    <scope>NUCLEOTIDE SEQUENCE [LARGE SCALE GENOMIC DNA]</scope>
    <source>
        <strain>BN</strain>
        <strain evidence="2">Sprague-Dawley</strain>
    </source>
</reference>
<dbReference type="AlphaFoldDB" id="A6JC22"/>
<evidence type="ECO:0000313" key="1">
    <source>
        <dbReference type="EMBL" id="EDM08549.1"/>
    </source>
</evidence>